<dbReference type="GO" id="GO:0006635">
    <property type="term" value="P:fatty acid beta-oxidation"/>
    <property type="evidence" value="ECO:0007669"/>
    <property type="project" value="TreeGrafter"/>
</dbReference>
<dbReference type="SUPFAM" id="SSF54637">
    <property type="entry name" value="Thioesterase/thiol ester dehydrase-isomerase"/>
    <property type="match status" value="1"/>
</dbReference>
<name>A0A1T4XIH5_9BACL</name>
<dbReference type="Pfam" id="PF13452">
    <property type="entry name" value="FAS1_DH_region"/>
    <property type="match status" value="1"/>
</dbReference>
<dbReference type="PANTHER" id="PTHR13078">
    <property type="entry name" value="PEROXISOMAL MULTIFUNCTIONAL ENZYME TYPE 2-RELATED"/>
    <property type="match status" value="1"/>
</dbReference>
<dbReference type="AlphaFoldDB" id="A0A1T4XIH5"/>
<accession>A0A1T4XIH5</accession>
<dbReference type="PANTHER" id="PTHR13078:SF56">
    <property type="entry name" value="PEROXISOMAL MULTIFUNCTIONAL ENZYME TYPE 2"/>
    <property type="match status" value="1"/>
</dbReference>
<evidence type="ECO:0000313" key="3">
    <source>
        <dbReference type="Proteomes" id="UP000190042"/>
    </source>
</evidence>
<organism evidence="2 3">
    <name type="scientific">Sporosarcina newyorkensis</name>
    <dbReference type="NCBI Taxonomy" id="759851"/>
    <lineage>
        <taxon>Bacteria</taxon>
        <taxon>Bacillati</taxon>
        <taxon>Bacillota</taxon>
        <taxon>Bacilli</taxon>
        <taxon>Bacillales</taxon>
        <taxon>Caryophanaceae</taxon>
        <taxon>Sporosarcina</taxon>
    </lineage>
</organism>
<dbReference type="Gene3D" id="3.10.129.10">
    <property type="entry name" value="Hotdog Thioesterase"/>
    <property type="match status" value="1"/>
</dbReference>
<dbReference type="RefSeq" id="WP_009496660.1">
    <property type="nucleotide sequence ID" value="NZ_FUYJ01000001.1"/>
</dbReference>
<sequence length="147" mass="16917">MDLDKSVIGLMSDEYVFEVESRHVGQFATAIGDDNPLYTDDRYAKESAYEGLIVPPTFPIAMNDSKVEMPLQLDHRRMLHGEQEFLYYKPIRIGDQLRCQIKVSDLYDKEGKSGKMQFLKLDTEMKDPTGELVCISRMNIVYRAAKN</sequence>
<dbReference type="InterPro" id="IPR029069">
    <property type="entry name" value="HotDog_dom_sf"/>
</dbReference>
<dbReference type="PIRSF" id="PIRSF018072">
    <property type="entry name" value="UCP018072"/>
    <property type="match status" value="1"/>
</dbReference>
<evidence type="ECO:0000259" key="1">
    <source>
        <dbReference type="Pfam" id="PF13452"/>
    </source>
</evidence>
<dbReference type="CDD" id="cd03441">
    <property type="entry name" value="R_hydratase_like"/>
    <property type="match status" value="1"/>
</dbReference>
<evidence type="ECO:0000313" key="2">
    <source>
        <dbReference type="EMBL" id="SKA89213.1"/>
    </source>
</evidence>
<keyword evidence="3" id="KW-1185">Reference proteome</keyword>
<dbReference type="InterPro" id="IPR039569">
    <property type="entry name" value="FAS1-like_DH_region"/>
</dbReference>
<dbReference type="Proteomes" id="UP000190042">
    <property type="component" value="Unassembled WGS sequence"/>
</dbReference>
<proteinExistence type="predicted"/>
<dbReference type="GO" id="GO:0004300">
    <property type="term" value="F:enoyl-CoA hydratase activity"/>
    <property type="evidence" value="ECO:0007669"/>
    <property type="project" value="TreeGrafter"/>
</dbReference>
<dbReference type="GO" id="GO:0003857">
    <property type="term" value="F:(3S)-3-hydroxyacyl-CoA dehydrogenase (NAD+) activity"/>
    <property type="evidence" value="ECO:0007669"/>
    <property type="project" value="TreeGrafter"/>
</dbReference>
<feature type="domain" description="FAS1-like dehydratase" evidence="1">
    <location>
        <begin position="7"/>
        <end position="134"/>
    </location>
</feature>
<dbReference type="GO" id="GO:0044594">
    <property type="term" value="F:17-beta-hydroxysteroid dehydrogenase (NAD+) activity"/>
    <property type="evidence" value="ECO:0007669"/>
    <property type="project" value="TreeGrafter"/>
</dbReference>
<protein>
    <submittedName>
        <fullName evidence="2">Acyl dehydratase</fullName>
    </submittedName>
</protein>
<dbReference type="InterPro" id="IPR016709">
    <property type="entry name" value="HadA-like"/>
</dbReference>
<reference evidence="3" key="1">
    <citation type="submission" date="2017-02" db="EMBL/GenBank/DDBJ databases">
        <authorList>
            <person name="Varghese N."/>
            <person name="Submissions S."/>
        </authorList>
    </citation>
    <scope>NUCLEOTIDE SEQUENCE [LARGE SCALE GENOMIC DNA]</scope>
    <source>
        <strain evidence="3">DSM 23966</strain>
    </source>
</reference>
<gene>
    <name evidence="2" type="ORF">SAMN04244570_0807</name>
</gene>
<dbReference type="EMBL" id="FUYJ01000001">
    <property type="protein sequence ID" value="SKA89213.1"/>
    <property type="molecule type" value="Genomic_DNA"/>
</dbReference>